<accession>A0ABP8CGB6</accession>
<protein>
    <recommendedName>
        <fullName evidence="4">DUF5666 domain-containing protein</fullName>
    </recommendedName>
</protein>
<evidence type="ECO:0000256" key="1">
    <source>
        <dbReference type="SAM" id="MobiDB-lite"/>
    </source>
</evidence>
<gene>
    <name evidence="2" type="ORF">GCM10022254_55900</name>
</gene>
<feature type="region of interest" description="Disordered" evidence="1">
    <location>
        <begin position="34"/>
        <end position="71"/>
    </location>
</feature>
<name>A0ABP8CGB6_9ACTN</name>
<comment type="caution">
    <text evidence="2">The sequence shown here is derived from an EMBL/GenBank/DDBJ whole genome shotgun (WGS) entry which is preliminary data.</text>
</comment>
<reference evidence="3" key="1">
    <citation type="journal article" date="2019" name="Int. J. Syst. Evol. Microbiol.">
        <title>The Global Catalogue of Microorganisms (GCM) 10K type strain sequencing project: providing services to taxonomists for standard genome sequencing and annotation.</title>
        <authorList>
            <consortium name="The Broad Institute Genomics Platform"/>
            <consortium name="The Broad Institute Genome Sequencing Center for Infectious Disease"/>
            <person name="Wu L."/>
            <person name="Ma J."/>
        </authorList>
    </citation>
    <scope>NUCLEOTIDE SEQUENCE [LARGE SCALE GENOMIC DNA]</scope>
    <source>
        <strain evidence="3">JCM 17440</strain>
    </source>
</reference>
<evidence type="ECO:0008006" key="4">
    <source>
        <dbReference type="Google" id="ProtNLM"/>
    </source>
</evidence>
<keyword evidence="3" id="KW-1185">Reference proteome</keyword>
<dbReference type="Proteomes" id="UP001501710">
    <property type="component" value="Unassembled WGS sequence"/>
</dbReference>
<evidence type="ECO:0000313" key="2">
    <source>
        <dbReference type="EMBL" id="GAA4238734.1"/>
    </source>
</evidence>
<dbReference type="EMBL" id="BAABAS010000020">
    <property type="protein sequence ID" value="GAA4238734.1"/>
    <property type="molecule type" value="Genomic_DNA"/>
</dbReference>
<organism evidence="2 3">
    <name type="scientific">Actinomadura meridiana</name>
    <dbReference type="NCBI Taxonomy" id="559626"/>
    <lineage>
        <taxon>Bacteria</taxon>
        <taxon>Bacillati</taxon>
        <taxon>Actinomycetota</taxon>
        <taxon>Actinomycetes</taxon>
        <taxon>Streptosporangiales</taxon>
        <taxon>Thermomonosporaceae</taxon>
        <taxon>Actinomadura</taxon>
    </lineage>
</organism>
<proteinExistence type="predicted"/>
<sequence>MHMRINRITLVSGASAVSLLGLGIGLYVAVPAAAADPSPTPKASSSTSAHPRKAHPRKGEWGKGHPHLRARPFRGVHGEATVRRKDGFHTTAWQHGKITAMTSNTVTVRSDDGVSWAWTSNGDTRVRKNNEKSALKALATGDQVLVFGEQSGTTRTARLIRVPKPR</sequence>
<feature type="compositionally biased region" description="Low complexity" evidence="1">
    <location>
        <begin position="34"/>
        <end position="49"/>
    </location>
</feature>
<evidence type="ECO:0000313" key="3">
    <source>
        <dbReference type="Proteomes" id="UP001501710"/>
    </source>
</evidence>